<proteinExistence type="predicted"/>
<organism evidence="2 3">
    <name type="scientific">Eumeta variegata</name>
    <name type="common">Bagworm moth</name>
    <name type="synonym">Eumeta japonica</name>
    <dbReference type="NCBI Taxonomy" id="151549"/>
    <lineage>
        <taxon>Eukaryota</taxon>
        <taxon>Metazoa</taxon>
        <taxon>Ecdysozoa</taxon>
        <taxon>Arthropoda</taxon>
        <taxon>Hexapoda</taxon>
        <taxon>Insecta</taxon>
        <taxon>Pterygota</taxon>
        <taxon>Neoptera</taxon>
        <taxon>Endopterygota</taxon>
        <taxon>Lepidoptera</taxon>
        <taxon>Glossata</taxon>
        <taxon>Ditrysia</taxon>
        <taxon>Tineoidea</taxon>
        <taxon>Psychidae</taxon>
        <taxon>Oiketicinae</taxon>
        <taxon>Eumeta</taxon>
    </lineage>
</organism>
<reference evidence="2 3" key="1">
    <citation type="journal article" date="2019" name="Commun. Biol.">
        <title>The bagworm genome reveals a unique fibroin gene that provides high tensile strength.</title>
        <authorList>
            <person name="Kono N."/>
            <person name="Nakamura H."/>
            <person name="Ohtoshi R."/>
            <person name="Tomita M."/>
            <person name="Numata K."/>
            <person name="Arakawa K."/>
        </authorList>
    </citation>
    <scope>NUCLEOTIDE SEQUENCE [LARGE SCALE GENOMIC DNA]</scope>
</reference>
<keyword evidence="3" id="KW-1185">Reference proteome</keyword>
<dbReference type="OrthoDB" id="6931783at2759"/>
<sequence length="198" mass="21929">MSRGCDSTEAENEDANSSGSDPEWTPPPHYRARLPSSPSKSKLKSSTSALTKKLYILYRGRLKILLEFEIIALSMLTYYPGMVNKRPSTLDIALTKEIALNFNCIETLHILLFDHRPIPLKMGPPDGGSPNSTLKITDWKKVSTTLVKIDTPSLNSIPNDISITDEIDCHSSAPRERIPYCRTQIQSASTLKPSEGSP</sequence>
<dbReference type="Proteomes" id="UP000299102">
    <property type="component" value="Unassembled WGS sequence"/>
</dbReference>
<evidence type="ECO:0000313" key="3">
    <source>
        <dbReference type="Proteomes" id="UP000299102"/>
    </source>
</evidence>
<dbReference type="AlphaFoldDB" id="A0A4C1TZ55"/>
<gene>
    <name evidence="2" type="ORF">EVAR_79887_1</name>
</gene>
<name>A0A4C1TZ55_EUMVA</name>
<evidence type="ECO:0000313" key="2">
    <source>
        <dbReference type="EMBL" id="GBP19287.1"/>
    </source>
</evidence>
<comment type="caution">
    <text evidence="2">The sequence shown here is derived from an EMBL/GenBank/DDBJ whole genome shotgun (WGS) entry which is preliminary data.</text>
</comment>
<evidence type="ECO:0000256" key="1">
    <source>
        <dbReference type="SAM" id="MobiDB-lite"/>
    </source>
</evidence>
<protein>
    <submittedName>
        <fullName evidence="2">Uncharacterized protein</fullName>
    </submittedName>
</protein>
<feature type="region of interest" description="Disordered" evidence="1">
    <location>
        <begin position="1"/>
        <end position="44"/>
    </location>
</feature>
<accession>A0A4C1TZ55</accession>
<feature type="compositionally biased region" description="Low complexity" evidence="1">
    <location>
        <begin position="33"/>
        <end position="44"/>
    </location>
</feature>
<dbReference type="EMBL" id="BGZK01000106">
    <property type="protein sequence ID" value="GBP19287.1"/>
    <property type="molecule type" value="Genomic_DNA"/>
</dbReference>